<evidence type="ECO:0000259" key="3">
    <source>
        <dbReference type="PROSITE" id="PS50937"/>
    </source>
</evidence>
<comment type="caution">
    <text evidence="4">The sequence shown here is derived from an EMBL/GenBank/DDBJ whole genome shotgun (WGS) entry which is preliminary data.</text>
</comment>
<feature type="domain" description="HTH merR-type" evidence="3">
    <location>
        <begin position="3"/>
        <end position="71"/>
    </location>
</feature>
<evidence type="ECO:0000256" key="1">
    <source>
        <dbReference type="ARBA" id="ARBA00023125"/>
    </source>
</evidence>
<dbReference type="SUPFAM" id="SSF46955">
    <property type="entry name" value="Putative DNA-binding domain"/>
    <property type="match status" value="1"/>
</dbReference>
<dbReference type="PROSITE" id="PS00552">
    <property type="entry name" value="HTH_MERR_1"/>
    <property type="match status" value="1"/>
</dbReference>
<dbReference type="PANTHER" id="PTHR30204:SF97">
    <property type="entry name" value="MERR FAMILY REGULATORY PROTEIN"/>
    <property type="match status" value="1"/>
</dbReference>
<name>A0A5J5FYB5_9GAMM</name>
<dbReference type="PRINTS" id="PR00040">
    <property type="entry name" value="HTHMERR"/>
</dbReference>
<dbReference type="InterPro" id="IPR047057">
    <property type="entry name" value="MerR_fam"/>
</dbReference>
<dbReference type="Pfam" id="PF13411">
    <property type="entry name" value="MerR_1"/>
    <property type="match status" value="1"/>
</dbReference>
<organism evidence="4 5">
    <name type="scientific">Affinibrenneria salicis</name>
    <dbReference type="NCBI Taxonomy" id="2590031"/>
    <lineage>
        <taxon>Bacteria</taxon>
        <taxon>Pseudomonadati</taxon>
        <taxon>Pseudomonadota</taxon>
        <taxon>Gammaproteobacteria</taxon>
        <taxon>Enterobacterales</taxon>
        <taxon>Pectobacteriaceae</taxon>
        <taxon>Affinibrenneria</taxon>
    </lineage>
</organism>
<keyword evidence="5" id="KW-1185">Reference proteome</keyword>
<protein>
    <submittedName>
        <fullName evidence="4">Helix-turn-helix domain-containing protein</fullName>
    </submittedName>
</protein>
<dbReference type="OrthoDB" id="9802039at2"/>
<feature type="region of interest" description="Disordered" evidence="2">
    <location>
        <begin position="131"/>
        <end position="155"/>
    </location>
</feature>
<dbReference type="CDD" id="cd04781">
    <property type="entry name" value="HTH_MerR-like_sg6"/>
    <property type="match status" value="1"/>
</dbReference>
<keyword evidence="1" id="KW-0238">DNA-binding</keyword>
<dbReference type="InterPro" id="IPR000551">
    <property type="entry name" value="MerR-type_HTH_dom"/>
</dbReference>
<dbReference type="PROSITE" id="PS50937">
    <property type="entry name" value="HTH_MERR_2"/>
    <property type="match status" value="1"/>
</dbReference>
<dbReference type="AlphaFoldDB" id="A0A5J5FYB5"/>
<dbReference type="EMBL" id="VYKJ01000008">
    <property type="protein sequence ID" value="KAA8998614.1"/>
    <property type="molecule type" value="Genomic_DNA"/>
</dbReference>
<evidence type="ECO:0000313" key="5">
    <source>
        <dbReference type="Proteomes" id="UP000335415"/>
    </source>
</evidence>
<dbReference type="SMART" id="SM00422">
    <property type="entry name" value="HTH_MERR"/>
    <property type="match status" value="1"/>
</dbReference>
<dbReference type="InterPro" id="IPR009061">
    <property type="entry name" value="DNA-bd_dom_put_sf"/>
</dbReference>
<dbReference type="Gene3D" id="1.10.1660.10">
    <property type="match status" value="1"/>
</dbReference>
<proteinExistence type="predicted"/>
<evidence type="ECO:0000313" key="4">
    <source>
        <dbReference type="EMBL" id="KAA8998614.1"/>
    </source>
</evidence>
<gene>
    <name evidence="4" type="ORF">FJU30_15675</name>
</gene>
<dbReference type="GO" id="GO:0003700">
    <property type="term" value="F:DNA-binding transcription factor activity"/>
    <property type="evidence" value="ECO:0007669"/>
    <property type="project" value="InterPro"/>
</dbReference>
<evidence type="ECO:0000256" key="2">
    <source>
        <dbReference type="SAM" id="MobiDB-lite"/>
    </source>
</evidence>
<dbReference type="Proteomes" id="UP000335415">
    <property type="component" value="Unassembled WGS sequence"/>
</dbReference>
<accession>A0A5J5FYB5</accession>
<sequence>MKELDIAEVARISGVAPSALRFYEKKGLISSVGRHGLRRQYREDVLQRLALIALGRTAGFSLEQIATVFAADGNIAIDRQMLIKRASEVDDAILQLTRVRDGLRHVANCSAPDHMACPEFNRILASAQLPRRTQKKELGAKNAKRAAQAQAQNGK</sequence>
<reference evidence="4 5" key="1">
    <citation type="submission" date="2019-09" db="EMBL/GenBank/DDBJ databases">
        <authorList>
            <person name="Li Y."/>
        </authorList>
    </citation>
    <scope>NUCLEOTIDE SEQUENCE [LARGE SCALE GENOMIC DNA]</scope>
    <source>
        <strain evidence="4 5">L3-3HA</strain>
    </source>
</reference>
<dbReference type="PANTHER" id="PTHR30204">
    <property type="entry name" value="REDOX-CYCLING DRUG-SENSING TRANSCRIPTIONAL ACTIVATOR SOXR"/>
    <property type="match status" value="1"/>
</dbReference>
<feature type="compositionally biased region" description="Low complexity" evidence="2">
    <location>
        <begin position="145"/>
        <end position="155"/>
    </location>
</feature>
<dbReference type="GO" id="GO:0003677">
    <property type="term" value="F:DNA binding"/>
    <property type="evidence" value="ECO:0007669"/>
    <property type="project" value="UniProtKB-KW"/>
</dbReference>